<feature type="transmembrane region" description="Helical" evidence="1">
    <location>
        <begin position="183"/>
        <end position="200"/>
    </location>
</feature>
<proteinExistence type="predicted"/>
<accession>A0A1H7KRW2</accession>
<dbReference type="InterPro" id="IPR003675">
    <property type="entry name" value="Rce1/LyrA-like_dom"/>
</dbReference>
<name>A0A1H7KRW2_RUMAL</name>
<dbReference type="EMBL" id="FOAT01000007">
    <property type="protein sequence ID" value="SEK89488.1"/>
    <property type="molecule type" value="Genomic_DNA"/>
</dbReference>
<organism evidence="3 4">
    <name type="scientific">Ruminococcus albus</name>
    <dbReference type="NCBI Taxonomy" id="1264"/>
    <lineage>
        <taxon>Bacteria</taxon>
        <taxon>Bacillati</taxon>
        <taxon>Bacillota</taxon>
        <taxon>Clostridia</taxon>
        <taxon>Eubacteriales</taxon>
        <taxon>Oscillospiraceae</taxon>
        <taxon>Ruminococcus</taxon>
    </lineage>
</organism>
<feature type="transmembrane region" description="Helical" evidence="1">
    <location>
        <begin position="86"/>
        <end position="103"/>
    </location>
</feature>
<keyword evidence="1" id="KW-0472">Membrane</keyword>
<protein>
    <recommendedName>
        <fullName evidence="2">CAAX prenyl protease 2/Lysostaphin resistance protein A-like domain-containing protein</fullName>
    </recommendedName>
</protein>
<feature type="transmembrane region" description="Helical" evidence="1">
    <location>
        <begin position="153"/>
        <end position="171"/>
    </location>
</feature>
<gene>
    <name evidence="3" type="ORF">SAMN05216469_10776</name>
</gene>
<dbReference type="GO" id="GO:0080120">
    <property type="term" value="P:CAAX-box protein maturation"/>
    <property type="evidence" value="ECO:0007669"/>
    <property type="project" value="UniProtKB-ARBA"/>
</dbReference>
<dbReference type="GO" id="GO:0004175">
    <property type="term" value="F:endopeptidase activity"/>
    <property type="evidence" value="ECO:0007669"/>
    <property type="project" value="UniProtKB-ARBA"/>
</dbReference>
<keyword evidence="1" id="KW-0812">Transmembrane</keyword>
<dbReference type="Pfam" id="PF02517">
    <property type="entry name" value="Rce1-like"/>
    <property type="match status" value="1"/>
</dbReference>
<evidence type="ECO:0000313" key="3">
    <source>
        <dbReference type="EMBL" id="SEK89488.1"/>
    </source>
</evidence>
<evidence type="ECO:0000256" key="1">
    <source>
        <dbReference type="SAM" id="Phobius"/>
    </source>
</evidence>
<evidence type="ECO:0000313" key="4">
    <source>
        <dbReference type="Proteomes" id="UP000186015"/>
    </source>
</evidence>
<dbReference type="AlphaFoldDB" id="A0A1H7KRW2"/>
<feature type="transmembrane region" description="Helical" evidence="1">
    <location>
        <begin position="123"/>
        <end position="141"/>
    </location>
</feature>
<feature type="transmembrane region" description="Helical" evidence="1">
    <location>
        <begin position="12"/>
        <end position="33"/>
    </location>
</feature>
<keyword evidence="1" id="KW-1133">Transmembrane helix</keyword>
<reference evidence="3 4" key="1">
    <citation type="submission" date="2016-10" db="EMBL/GenBank/DDBJ databases">
        <authorList>
            <person name="de Groot N.N."/>
        </authorList>
    </citation>
    <scope>NUCLEOTIDE SEQUENCE [LARGE SCALE GENOMIC DNA]</scope>
    <source>
        <strain evidence="3 4">KH2T6</strain>
    </source>
</reference>
<dbReference type="OrthoDB" id="9782250at2"/>
<sequence length="223" mass="26202">MKQSKNIRIIALIYFLLLYAMWACLECIIVPKLNLQTLPVSFDVIKEIGSKMLLWFIPSLFLILRHSDSMFIPKNEILGDTKETDTYIPMCFFILLFTAWFLIPNYLKYGTIRFSPSFHAIDILIYISVGITEEMFFRGFLLNTALKDRNQWIVFLGNAVMFLMIHFPIWFRKGLFTTYMTNFAFLQLIGLSLIFSWTFVKSRSIIVPIILHAYWDLLCTAIE</sequence>
<dbReference type="Proteomes" id="UP000186015">
    <property type="component" value="Unassembled WGS sequence"/>
</dbReference>
<evidence type="ECO:0000259" key="2">
    <source>
        <dbReference type="Pfam" id="PF02517"/>
    </source>
</evidence>
<feature type="domain" description="CAAX prenyl protease 2/Lysostaphin resistance protein A-like" evidence="2">
    <location>
        <begin position="123"/>
        <end position="218"/>
    </location>
</feature>
<feature type="transmembrane region" description="Helical" evidence="1">
    <location>
        <begin position="48"/>
        <end position="65"/>
    </location>
</feature>
<dbReference type="RefSeq" id="WP_074833130.1">
    <property type="nucleotide sequence ID" value="NZ_FOAT01000007.1"/>
</dbReference>